<evidence type="ECO:0000313" key="3">
    <source>
        <dbReference type="Proteomes" id="UP000823634"/>
    </source>
</evidence>
<gene>
    <name evidence="2" type="ORF">IAC61_02405</name>
</gene>
<dbReference type="PANTHER" id="PTHR10357">
    <property type="entry name" value="ALPHA-AMYLASE FAMILY MEMBER"/>
    <property type="match status" value="1"/>
</dbReference>
<dbReference type="GO" id="GO:0004556">
    <property type="term" value="F:alpha-amylase activity"/>
    <property type="evidence" value="ECO:0007669"/>
    <property type="project" value="TreeGrafter"/>
</dbReference>
<protein>
    <submittedName>
        <fullName evidence="2">Alpha-amylase</fullName>
    </submittedName>
</protein>
<organism evidence="2 3">
    <name type="scientific">Candidatus Alloenteromonas pullistercoris</name>
    <dbReference type="NCBI Taxonomy" id="2840785"/>
    <lineage>
        <taxon>Bacteria</taxon>
        <taxon>Bacillati</taxon>
        <taxon>Bacillota</taxon>
        <taxon>Bacillota incertae sedis</taxon>
        <taxon>Candidatus Alloenteromonas</taxon>
    </lineage>
</organism>
<dbReference type="SUPFAM" id="SSF51445">
    <property type="entry name" value="(Trans)glycosidases"/>
    <property type="match status" value="1"/>
</dbReference>
<dbReference type="Proteomes" id="UP000823634">
    <property type="component" value="Unassembled WGS sequence"/>
</dbReference>
<dbReference type="PANTHER" id="PTHR10357:SF205">
    <property type="entry name" value="O-GLYCOSYL HYDROLASE FAMILY 13"/>
    <property type="match status" value="1"/>
</dbReference>
<dbReference type="EMBL" id="JADINA010000019">
    <property type="protein sequence ID" value="MBO8426157.1"/>
    <property type="molecule type" value="Genomic_DNA"/>
</dbReference>
<name>A0A9D9GVQ2_9FIRM</name>
<dbReference type="GO" id="GO:0009313">
    <property type="term" value="P:oligosaccharide catabolic process"/>
    <property type="evidence" value="ECO:0007669"/>
    <property type="project" value="TreeGrafter"/>
</dbReference>
<reference evidence="2" key="1">
    <citation type="submission" date="2020-10" db="EMBL/GenBank/DDBJ databases">
        <authorList>
            <person name="Gilroy R."/>
        </authorList>
    </citation>
    <scope>NUCLEOTIDE SEQUENCE</scope>
    <source>
        <strain evidence="2">17113</strain>
    </source>
</reference>
<sequence>MEYADKVIYQVFVRNHTEEGTLKALVGDLDRIKGLGADILYLMPVQPIGVKGRKGSLGSPYAISDYSKINPELGDWDDFRLLVAKAHEKGLKVIVDQVFNHTSRDSVLLSTHPEFYYRGPNGELGNKIGDWSDVYDLDYGAPGLIDYLLGILDLFLDAGADGFRFDVASLIPASFFEALRAHLLERYPGRDVILLAESIEGSFALEARSHGYNATCNAVLSLNGFSLFYSYFSFPWLRDYLAYGRKEDLAAYRAACILEEAAIPSFLSYITRALENHDQSRLASYSLGDARHHGLLAFSFFTKGPAFVYAGEEYGATHQPSLFDSDKINWDAKGKEDTLKYVSKLIALKKRKENGKLRESLFPDSKDELFVVENRFEGYSEWGVFNFSGNPKPMPEGVLPKGNYVDLLGGAHFANLDKGGIEISEPLWLKAE</sequence>
<dbReference type="InterPro" id="IPR006047">
    <property type="entry name" value="GH13_cat_dom"/>
</dbReference>
<evidence type="ECO:0000313" key="2">
    <source>
        <dbReference type="EMBL" id="MBO8426157.1"/>
    </source>
</evidence>
<evidence type="ECO:0000259" key="1">
    <source>
        <dbReference type="SMART" id="SM00642"/>
    </source>
</evidence>
<dbReference type="SMART" id="SM00642">
    <property type="entry name" value="Aamy"/>
    <property type="match status" value="1"/>
</dbReference>
<accession>A0A9D9GVQ2</accession>
<reference evidence="2" key="2">
    <citation type="journal article" date="2021" name="PeerJ">
        <title>Extensive microbial diversity within the chicken gut microbiome revealed by metagenomics and culture.</title>
        <authorList>
            <person name="Gilroy R."/>
            <person name="Ravi A."/>
            <person name="Getino M."/>
            <person name="Pursley I."/>
            <person name="Horton D.L."/>
            <person name="Alikhan N.F."/>
            <person name="Baker D."/>
            <person name="Gharbi K."/>
            <person name="Hall N."/>
            <person name="Watson M."/>
            <person name="Adriaenssens E.M."/>
            <person name="Foster-Nyarko E."/>
            <person name="Jarju S."/>
            <person name="Secka A."/>
            <person name="Antonio M."/>
            <person name="Oren A."/>
            <person name="Chaudhuri R.R."/>
            <person name="La Ragione R."/>
            <person name="Hildebrand F."/>
            <person name="Pallen M.J."/>
        </authorList>
    </citation>
    <scope>NUCLEOTIDE SEQUENCE</scope>
    <source>
        <strain evidence="2">17113</strain>
    </source>
</reference>
<dbReference type="AlphaFoldDB" id="A0A9D9GVQ2"/>
<dbReference type="InterPro" id="IPR017853">
    <property type="entry name" value="GH"/>
</dbReference>
<dbReference type="CDD" id="cd11313">
    <property type="entry name" value="AmyAc_arch_bac_AmyA"/>
    <property type="match status" value="1"/>
</dbReference>
<feature type="domain" description="Glycosyl hydrolase family 13 catalytic" evidence="1">
    <location>
        <begin position="6"/>
        <end position="349"/>
    </location>
</feature>
<proteinExistence type="predicted"/>
<comment type="caution">
    <text evidence="2">The sequence shown here is derived from an EMBL/GenBank/DDBJ whole genome shotgun (WGS) entry which is preliminary data.</text>
</comment>
<dbReference type="Gene3D" id="3.20.20.80">
    <property type="entry name" value="Glycosidases"/>
    <property type="match status" value="1"/>
</dbReference>
<dbReference type="Pfam" id="PF00128">
    <property type="entry name" value="Alpha-amylase"/>
    <property type="match status" value="1"/>
</dbReference>